<feature type="region of interest" description="Disordered" evidence="1">
    <location>
        <begin position="61"/>
        <end position="110"/>
    </location>
</feature>
<keyword evidence="4" id="KW-1185">Reference proteome</keyword>
<feature type="transmembrane region" description="Helical" evidence="2">
    <location>
        <begin position="37"/>
        <end position="59"/>
    </location>
</feature>
<protein>
    <submittedName>
        <fullName evidence="3">Uncharacterized protein</fullName>
    </submittedName>
</protein>
<keyword evidence="2" id="KW-1133">Transmembrane helix</keyword>
<feature type="region of interest" description="Disordered" evidence="1">
    <location>
        <begin position="1"/>
        <end position="31"/>
    </location>
</feature>
<keyword evidence="2" id="KW-0472">Membrane</keyword>
<gene>
    <name evidence="3" type="ORF">MYMAC_007044</name>
</gene>
<evidence type="ECO:0000313" key="4">
    <source>
        <dbReference type="Proteomes" id="UP000217343"/>
    </source>
</evidence>
<evidence type="ECO:0000313" key="3">
    <source>
        <dbReference type="EMBL" id="ATB51386.1"/>
    </source>
</evidence>
<name>A0A286NW41_9BACT</name>
<dbReference type="Proteomes" id="UP000217343">
    <property type="component" value="Chromosome"/>
</dbReference>
<keyword evidence="2" id="KW-0812">Transmembrane</keyword>
<sequence>MGDGALRVRMKTDRRRPTPPLAPGSTALLNPHDRRDLASLGLMVLVYGLAAAPVLHAVVAHGGGGHHHPHHAHSHPHGHAHAHGAHTHSGGDGAEAPAPDDEQQRGHEHPAGSVEHLHAVAVAWAVMKPPRVREVSWLAEVQRGLSRAPGSAVRPTAMPQGP</sequence>
<feature type="compositionally biased region" description="Basic residues" evidence="1">
    <location>
        <begin position="64"/>
        <end position="86"/>
    </location>
</feature>
<evidence type="ECO:0000256" key="2">
    <source>
        <dbReference type="SAM" id="Phobius"/>
    </source>
</evidence>
<reference evidence="3 4" key="1">
    <citation type="submission" date="2017-06" db="EMBL/GenBank/DDBJ databases">
        <title>Sequencing and comparative analysis of myxobacterial genomes.</title>
        <authorList>
            <person name="Rupp O."/>
            <person name="Goesmann A."/>
            <person name="Sogaard-Andersen L."/>
        </authorList>
    </citation>
    <scope>NUCLEOTIDE SEQUENCE [LARGE SCALE GENOMIC DNA]</scope>
    <source>
        <strain evidence="3 4">DSM 14697</strain>
    </source>
</reference>
<accession>A0A286NW41</accession>
<organism evidence="3 4">
    <name type="scientific">Corallococcus macrosporus DSM 14697</name>
    <dbReference type="NCBI Taxonomy" id="1189310"/>
    <lineage>
        <taxon>Bacteria</taxon>
        <taxon>Pseudomonadati</taxon>
        <taxon>Myxococcota</taxon>
        <taxon>Myxococcia</taxon>
        <taxon>Myxococcales</taxon>
        <taxon>Cystobacterineae</taxon>
        <taxon>Myxococcaceae</taxon>
        <taxon>Corallococcus</taxon>
    </lineage>
</organism>
<dbReference type="KEGG" id="mmas:MYMAC_007044"/>
<evidence type="ECO:0000256" key="1">
    <source>
        <dbReference type="SAM" id="MobiDB-lite"/>
    </source>
</evidence>
<proteinExistence type="predicted"/>
<dbReference type="AlphaFoldDB" id="A0A286NW41"/>
<dbReference type="EMBL" id="CP022203">
    <property type="protein sequence ID" value="ATB51386.1"/>
    <property type="molecule type" value="Genomic_DNA"/>
</dbReference>